<dbReference type="PANTHER" id="PTHR16943">
    <property type="entry name" value="2-METHYLCITRATE DEHYDRATASE-RELATED"/>
    <property type="match status" value="1"/>
</dbReference>
<gene>
    <name evidence="4" type="ORF">CAL20_10395</name>
</gene>
<organism evidence="4 5">
    <name type="scientific">Bordetella genomosp. 4</name>
    <dbReference type="NCBI Taxonomy" id="463044"/>
    <lineage>
        <taxon>Bacteria</taxon>
        <taxon>Pseudomonadati</taxon>
        <taxon>Pseudomonadota</taxon>
        <taxon>Betaproteobacteria</taxon>
        <taxon>Burkholderiales</taxon>
        <taxon>Alcaligenaceae</taxon>
        <taxon>Bordetella</taxon>
    </lineage>
</organism>
<dbReference type="InterPro" id="IPR042183">
    <property type="entry name" value="MmgE/PrpD_sf_1"/>
</dbReference>
<sequence length="459" mass="48578">MHALTQALATYIAQPEFGARESEALAIARQGMTDTIAVALAGHQEPVARIALEYARSTLKSGAQSAPLWFGGATLPSPQAAFVNGVAGHALDYDDVALSGHPSTVLTPAILAEGHARGASGVECLRAYVVGYEVWAELASRESDPYHIKGWHPTAVFGTVAATAALAYLRKLPAADIARALAISASLASGLVANFGTMTKPLHAGRAGALAFEAVTLAGLGLSAATDALEHHAGFLAALSPHGHVDRERPYRPGDPHILTTRLSIKKYPVCYSGHRVIDAVIDMANAENLDAAKVARITVGIGPAQASMLRNAAPVTALEAKFSAQFAVAAALLRRKVRLAELNDEFVNEPAMHELYRKVAVEIVKAPDPEDAAFALYDTVAIEMQDGRILRSGEIRYPRGHAHLPLTEADLRTKFDDCLAVWRAQAGTNAGAIPSAGTLYDRLTSLGQIDNIRTLFGN</sequence>
<dbReference type="InterPro" id="IPR045336">
    <property type="entry name" value="MmgE_PrpD_N"/>
</dbReference>
<accession>A0A261U4T6</accession>
<dbReference type="AlphaFoldDB" id="A0A261U4T6"/>
<dbReference type="Gene3D" id="1.10.4100.10">
    <property type="entry name" value="2-methylcitrate dehydratase PrpD"/>
    <property type="match status" value="1"/>
</dbReference>
<name>A0A261U4T6_9BORD</name>
<dbReference type="GO" id="GO:0016829">
    <property type="term" value="F:lyase activity"/>
    <property type="evidence" value="ECO:0007669"/>
    <property type="project" value="InterPro"/>
</dbReference>
<dbReference type="InterPro" id="IPR042188">
    <property type="entry name" value="MmgE/PrpD_sf_2"/>
</dbReference>
<protein>
    <recommendedName>
        <fullName evidence="6">2-methylcitrate dehydratase</fullName>
    </recommendedName>
</protein>
<feature type="domain" description="MmgE/PrpD N-terminal" evidence="2">
    <location>
        <begin position="6"/>
        <end position="244"/>
    </location>
</feature>
<comment type="similarity">
    <text evidence="1">Belongs to the PrpD family.</text>
</comment>
<dbReference type="PANTHER" id="PTHR16943:SF8">
    <property type="entry name" value="2-METHYLCITRATE DEHYDRATASE"/>
    <property type="match status" value="1"/>
</dbReference>
<dbReference type="InterPro" id="IPR045337">
    <property type="entry name" value="MmgE_PrpD_C"/>
</dbReference>
<dbReference type="SUPFAM" id="SSF103378">
    <property type="entry name" value="2-methylcitrate dehydratase PrpD"/>
    <property type="match status" value="1"/>
</dbReference>
<proteinExistence type="inferred from homology"/>
<reference evidence="4 5" key="1">
    <citation type="submission" date="2017-05" db="EMBL/GenBank/DDBJ databases">
        <title>Complete and WGS of Bordetella genogroups.</title>
        <authorList>
            <person name="Spilker T."/>
            <person name="LiPuma J."/>
        </authorList>
    </citation>
    <scope>NUCLEOTIDE SEQUENCE [LARGE SCALE GENOMIC DNA]</scope>
    <source>
        <strain evidence="4 5">AU9919</strain>
    </source>
</reference>
<dbReference type="Pfam" id="PF19305">
    <property type="entry name" value="MmgE_PrpD_C"/>
    <property type="match status" value="1"/>
</dbReference>
<evidence type="ECO:0000256" key="1">
    <source>
        <dbReference type="ARBA" id="ARBA00006174"/>
    </source>
</evidence>
<evidence type="ECO:0000313" key="5">
    <source>
        <dbReference type="Proteomes" id="UP000216885"/>
    </source>
</evidence>
<dbReference type="EMBL" id="NEVQ01000013">
    <property type="protein sequence ID" value="OZI55873.1"/>
    <property type="molecule type" value="Genomic_DNA"/>
</dbReference>
<keyword evidence="5" id="KW-1185">Reference proteome</keyword>
<dbReference type="InterPro" id="IPR036148">
    <property type="entry name" value="MmgE/PrpD_sf"/>
</dbReference>
<dbReference type="Proteomes" id="UP000216885">
    <property type="component" value="Unassembled WGS sequence"/>
</dbReference>
<dbReference type="Pfam" id="PF03972">
    <property type="entry name" value="MmgE_PrpD_N"/>
    <property type="match status" value="1"/>
</dbReference>
<evidence type="ECO:0000259" key="2">
    <source>
        <dbReference type="Pfam" id="PF03972"/>
    </source>
</evidence>
<dbReference type="InterPro" id="IPR005656">
    <property type="entry name" value="MmgE_PrpD"/>
</dbReference>
<dbReference type="Gene3D" id="3.30.1330.120">
    <property type="entry name" value="2-methylcitrate dehydratase PrpD"/>
    <property type="match status" value="1"/>
</dbReference>
<evidence type="ECO:0008006" key="6">
    <source>
        <dbReference type="Google" id="ProtNLM"/>
    </source>
</evidence>
<evidence type="ECO:0000313" key="4">
    <source>
        <dbReference type="EMBL" id="OZI55873.1"/>
    </source>
</evidence>
<comment type="caution">
    <text evidence="4">The sequence shown here is derived from an EMBL/GenBank/DDBJ whole genome shotgun (WGS) entry which is preliminary data.</text>
</comment>
<feature type="domain" description="MmgE/PrpD C-terminal" evidence="3">
    <location>
        <begin position="268"/>
        <end position="421"/>
    </location>
</feature>
<dbReference type="RefSeq" id="WP_094837821.1">
    <property type="nucleotide sequence ID" value="NZ_NEVQ01000013.1"/>
</dbReference>
<evidence type="ECO:0000259" key="3">
    <source>
        <dbReference type="Pfam" id="PF19305"/>
    </source>
</evidence>